<dbReference type="PANTHER" id="PTHR36838">
    <property type="entry name" value="AUXIN EFFLUX CARRIER FAMILY PROTEIN"/>
    <property type="match status" value="1"/>
</dbReference>
<dbReference type="EMBL" id="GL883078">
    <property type="protein sequence ID" value="EGF90817.1"/>
    <property type="molecule type" value="Genomic_DNA"/>
</dbReference>
<evidence type="ECO:0000256" key="1">
    <source>
        <dbReference type="ARBA" id="ARBA00004141"/>
    </source>
</evidence>
<dbReference type="AlphaFoldDB" id="F4QNA9"/>
<name>F4QNA9_9CAUL</name>
<dbReference type="GO" id="GO:0016020">
    <property type="term" value="C:membrane"/>
    <property type="evidence" value="ECO:0007669"/>
    <property type="project" value="UniProtKB-SubCell"/>
</dbReference>
<dbReference type="OrthoDB" id="7170497at2"/>
<dbReference type="PANTHER" id="PTHR36838:SF1">
    <property type="entry name" value="SLR1864 PROTEIN"/>
    <property type="match status" value="1"/>
</dbReference>
<evidence type="ECO:0000256" key="2">
    <source>
        <dbReference type="ARBA" id="ARBA00022448"/>
    </source>
</evidence>
<feature type="transmembrane region" description="Helical" evidence="7">
    <location>
        <begin position="125"/>
        <end position="146"/>
    </location>
</feature>
<proteinExistence type="predicted"/>
<feature type="transmembrane region" description="Helical" evidence="7">
    <location>
        <begin position="286"/>
        <end position="304"/>
    </location>
</feature>
<evidence type="ECO:0000313" key="8">
    <source>
        <dbReference type="EMBL" id="EGF90817.1"/>
    </source>
</evidence>
<evidence type="ECO:0000256" key="6">
    <source>
        <dbReference type="ARBA" id="ARBA00023136"/>
    </source>
</evidence>
<dbReference type="Pfam" id="PF03547">
    <property type="entry name" value="Mem_trans"/>
    <property type="match status" value="1"/>
</dbReference>
<evidence type="ECO:0000313" key="9">
    <source>
        <dbReference type="Proteomes" id="UP000006512"/>
    </source>
</evidence>
<protein>
    <submittedName>
        <fullName evidence="8">Membrane transport family protein</fullName>
    </submittedName>
</protein>
<keyword evidence="5 7" id="KW-1133">Transmembrane helix</keyword>
<dbReference type="RefSeq" id="WP_006272997.1">
    <property type="nucleotide sequence ID" value="NZ_GL883078.1"/>
</dbReference>
<accession>F4QNA9</accession>
<feature type="transmembrane region" description="Helical" evidence="7">
    <location>
        <begin position="98"/>
        <end position="119"/>
    </location>
</feature>
<evidence type="ECO:0000256" key="7">
    <source>
        <dbReference type="SAM" id="Phobius"/>
    </source>
</evidence>
<sequence>MLDTLSRVVIFFGFIAAGAVLARTGRLTYQGLDGLSAYFYWLGFPCWLAVSFSQLPHFDGQHAILFAGYAVAMIVTAGIVLAIATLRKAPREQAATAGMAGFINNSAFLGIPIAFSLFGQSAREIGPLVVAVDFLFLFSLGCAAMAKSSGHTFKEALIRTTKNPTVIGALIGIALLTMGQRFPPPIETALDLLGKSGPPVALVALGGMLGLMEWRNLASFDPLSGLAVAAKILLAPTLVALVLWLLKADATTFKICVFLAATPTAVSVFIQARIYQVWYEGAAKTVAQSTVFSLITLSVLALILTHI</sequence>
<feature type="transmembrane region" description="Helical" evidence="7">
    <location>
        <begin position="6"/>
        <end position="25"/>
    </location>
</feature>
<dbReference type="GO" id="GO:0055085">
    <property type="term" value="P:transmembrane transport"/>
    <property type="evidence" value="ECO:0007669"/>
    <property type="project" value="InterPro"/>
</dbReference>
<dbReference type="InterPro" id="IPR004776">
    <property type="entry name" value="Mem_transp_PIN-like"/>
</dbReference>
<feature type="transmembrane region" description="Helical" evidence="7">
    <location>
        <begin position="226"/>
        <end position="246"/>
    </location>
</feature>
<gene>
    <name evidence="8" type="ORF">ABI_22280</name>
</gene>
<organism evidence="8 9">
    <name type="scientific">Asticcacaulis biprosthecium C19</name>
    <dbReference type="NCBI Taxonomy" id="715226"/>
    <lineage>
        <taxon>Bacteria</taxon>
        <taxon>Pseudomonadati</taxon>
        <taxon>Pseudomonadota</taxon>
        <taxon>Alphaproteobacteria</taxon>
        <taxon>Caulobacterales</taxon>
        <taxon>Caulobacteraceae</taxon>
        <taxon>Asticcacaulis</taxon>
    </lineage>
</organism>
<evidence type="ECO:0000256" key="4">
    <source>
        <dbReference type="ARBA" id="ARBA00022692"/>
    </source>
</evidence>
<keyword evidence="2" id="KW-0813">Transport</keyword>
<dbReference type="HOGENOM" id="CLU_056175_2_1_5"/>
<dbReference type="eggNOG" id="COG0679">
    <property type="taxonomic scope" value="Bacteria"/>
</dbReference>
<keyword evidence="6 7" id="KW-0472">Membrane</keyword>
<evidence type="ECO:0000256" key="3">
    <source>
        <dbReference type="ARBA" id="ARBA00022475"/>
    </source>
</evidence>
<feature type="transmembrane region" description="Helical" evidence="7">
    <location>
        <begin position="252"/>
        <end position="274"/>
    </location>
</feature>
<evidence type="ECO:0000256" key="5">
    <source>
        <dbReference type="ARBA" id="ARBA00022989"/>
    </source>
</evidence>
<comment type="subcellular location">
    <subcellularLocation>
        <location evidence="1">Membrane</location>
        <topology evidence="1">Multi-pass membrane protein</topology>
    </subcellularLocation>
</comment>
<feature type="transmembrane region" description="Helical" evidence="7">
    <location>
        <begin position="63"/>
        <end position="86"/>
    </location>
</feature>
<dbReference type="Proteomes" id="UP000006512">
    <property type="component" value="Unassembled WGS sequence"/>
</dbReference>
<feature type="transmembrane region" description="Helical" evidence="7">
    <location>
        <begin position="166"/>
        <end position="184"/>
    </location>
</feature>
<feature type="transmembrane region" description="Helical" evidence="7">
    <location>
        <begin position="37"/>
        <end position="57"/>
    </location>
</feature>
<keyword evidence="9" id="KW-1185">Reference proteome</keyword>
<keyword evidence="3" id="KW-1003">Cell membrane</keyword>
<reference evidence="9" key="1">
    <citation type="submission" date="2011-03" db="EMBL/GenBank/DDBJ databases">
        <title>Draft genome sequence of Brevundimonas diminuta.</title>
        <authorList>
            <person name="Brown P.J.B."/>
            <person name="Buechlein A."/>
            <person name="Hemmerich C."/>
            <person name="Brun Y.V."/>
        </authorList>
    </citation>
    <scope>NUCLEOTIDE SEQUENCE [LARGE SCALE GENOMIC DNA]</scope>
    <source>
        <strain evidence="9">C19</strain>
    </source>
</reference>
<dbReference type="STRING" id="715226.ABI_22280"/>
<keyword evidence="4 7" id="KW-0812">Transmembrane</keyword>